<accession>A0A3M7Q5J6</accession>
<dbReference type="EMBL" id="REGN01007304">
    <property type="protein sequence ID" value="RNA06706.1"/>
    <property type="molecule type" value="Genomic_DNA"/>
</dbReference>
<evidence type="ECO:0000313" key="2">
    <source>
        <dbReference type="Proteomes" id="UP000276133"/>
    </source>
</evidence>
<proteinExistence type="predicted"/>
<name>A0A3M7Q5J6_BRAPC</name>
<gene>
    <name evidence="1" type="ORF">BpHYR1_026702</name>
</gene>
<keyword evidence="2" id="KW-1185">Reference proteome</keyword>
<sequence>MRLDKDEKTKHKIVFLEICKTNILNNHQDIQILTIELSAQITAFVIKWWSCIQSVNDRRIV</sequence>
<dbReference type="AlphaFoldDB" id="A0A3M7Q5J6"/>
<protein>
    <submittedName>
        <fullName evidence="1">Uncharacterized protein</fullName>
    </submittedName>
</protein>
<organism evidence="1 2">
    <name type="scientific">Brachionus plicatilis</name>
    <name type="common">Marine rotifer</name>
    <name type="synonym">Brachionus muelleri</name>
    <dbReference type="NCBI Taxonomy" id="10195"/>
    <lineage>
        <taxon>Eukaryota</taxon>
        <taxon>Metazoa</taxon>
        <taxon>Spiralia</taxon>
        <taxon>Gnathifera</taxon>
        <taxon>Rotifera</taxon>
        <taxon>Eurotatoria</taxon>
        <taxon>Monogononta</taxon>
        <taxon>Pseudotrocha</taxon>
        <taxon>Ploima</taxon>
        <taxon>Brachionidae</taxon>
        <taxon>Brachionus</taxon>
    </lineage>
</organism>
<dbReference type="Proteomes" id="UP000276133">
    <property type="component" value="Unassembled WGS sequence"/>
</dbReference>
<reference evidence="1 2" key="1">
    <citation type="journal article" date="2018" name="Sci. Rep.">
        <title>Genomic signatures of local adaptation to the degree of environmental predictability in rotifers.</title>
        <authorList>
            <person name="Franch-Gras L."/>
            <person name="Hahn C."/>
            <person name="Garcia-Roger E.M."/>
            <person name="Carmona M.J."/>
            <person name="Serra M."/>
            <person name="Gomez A."/>
        </authorList>
    </citation>
    <scope>NUCLEOTIDE SEQUENCE [LARGE SCALE GENOMIC DNA]</scope>
    <source>
        <strain evidence="1">HYR1</strain>
    </source>
</reference>
<evidence type="ECO:0000313" key="1">
    <source>
        <dbReference type="EMBL" id="RNA06706.1"/>
    </source>
</evidence>
<comment type="caution">
    <text evidence="1">The sequence shown here is derived from an EMBL/GenBank/DDBJ whole genome shotgun (WGS) entry which is preliminary data.</text>
</comment>